<organism evidence="2">
    <name type="scientific">uncultured Solirubrobacteraceae bacterium</name>
    <dbReference type="NCBI Taxonomy" id="1162706"/>
    <lineage>
        <taxon>Bacteria</taxon>
        <taxon>Bacillati</taxon>
        <taxon>Actinomycetota</taxon>
        <taxon>Thermoleophilia</taxon>
        <taxon>Solirubrobacterales</taxon>
        <taxon>Solirubrobacteraceae</taxon>
        <taxon>environmental samples</taxon>
    </lineage>
</organism>
<evidence type="ECO:0000313" key="2">
    <source>
        <dbReference type="EMBL" id="CAA9488535.1"/>
    </source>
</evidence>
<dbReference type="AlphaFoldDB" id="A0A6J4SBX2"/>
<gene>
    <name evidence="2" type="ORF">AVDCRST_MAG38-2485</name>
</gene>
<feature type="compositionally biased region" description="Basic residues" evidence="1">
    <location>
        <begin position="328"/>
        <end position="350"/>
    </location>
</feature>
<feature type="non-terminal residue" evidence="2">
    <location>
        <position position="461"/>
    </location>
</feature>
<accession>A0A6J4SBX2</accession>
<evidence type="ECO:0000256" key="1">
    <source>
        <dbReference type="SAM" id="MobiDB-lite"/>
    </source>
</evidence>
<feature type="region of interest" description="Disordered" evidence="1">
    <location>
        <begin position="1"/>
        <end position="169"/>
    </location>
</feature>
<protein>
    <submittedName>
        <fullName evidence="2">Argininosuccinate lyase</fullName>
        <ecNumber evidence="2">4.3.2.1</ecNumber>
    </submittedName>
</protein>
<keyword evidence="2" id="KW-0456">Lyase</keyword>
<dbReference type="EC" id="4.3.2.1" evidence="2"/>
<reference evidence="2" key="1">
    <citation type="submission" date="2020-02" db="EMBL/GenBank/DDBJ databases">
        <authorList>
            <person name="Meier V. D."/>
        </authorList>
    </citation>
    <scope>NUCLEOTIDE SEQUENCE</scope>
    <source>
        <strain evidence="2">AVDCRST_MAG38</strain>
    </source>
</reference>
<feature type="compositionally biased region" description="Low complexity" evidence="1">
    <location>
        <begin position="130"/>
        <end position="161"/>
    </location>
</feature>
<feature type="non-terminal residue" evidence="2">
    <location>
        <position position="1"/>
    </location>
</feature>
<feature type="compositionally biased region" description="Basic residues" evidence="1">
    <location>
        <begin position="45"/>
        <end position="56"/>
    </location>
</feature>
<sequence>DGGHVAVLPAPGSRLPAAQRVDPLRPPARVLRRRPVAGPRPDARARRRAGSRRARAAGRGPRLGSSRARGRRVPLPARRRGHPHGGGAPPDGARRRGRRQAPHRPLAQRPGRHRRDHVHPRPCRPDAARPARAAQRPARGGRAPSRAPDARLHAPAAGPAGLPRPPPARLLLDVRPRRAALRLRPRRHVGAAAGRRRAGRRELRHRPALRRRAARLLGRGGELDRRGVQSRLRPRLPGRRLDLRDAPVAAGRRDRPVVQRGVRLLRGLRRLGVGLLDHAAEEEPRRRRAAAGQGAAHRGPLRRAAGRDARAPADLQQGHAGGQGAPVRLRRHARAVPGGGHRHARRHHLPRGAPGRGRERRDDRRHRRRGPAGAPRRALPAVARDRRRPGAHLRGVGPPALGAPAGRAQGPFRGARRRVLRGPLAALVARVEGLRRRHLVAARRRAARARPRRPRGHRAGL</sequence>
<proteinExistence type="predicted"/>
<feature type="compositionally biased region" description="Basic residues" evidence="1">
    <location>
        <begin position="110"/>
        <end position="122"/>
    </location>
</feature>
<feature type="compositionally biased region" description="Low complexity" evidence="1">
    <location>
        <begin position="57"/>
        <end position="67"/>
    </location>
</feature>
<feature type="compositionally biased region" description="Low complexity" evidence="1">
    <location>
        <begin position="397"/>
        <end position="411"/>
    </location>
</feature>
<feature type="region of interest" description="Disordered" evidence="1">
    <location>
        <begin position="281"/>
        <end position="414"/>
    </location>
</feature>
<feature type="compositionally biased region" description="Low complexity" evidence="1">
    <location>
        <begin position="371"/>
        <end position="382"/>
    </location>
</feature>
<feature type="compositionally biased region" description="Basic residues" evidence="1">
    <location>
        <begin position="68"/>
        <end position="83"/>
    </location>
</feature>
<dbReference type="GO" id="GO:0004056">
    <property type="term" value="F:argininosuccinate lyase activity"/>
    <property type="evidence" value="ECO:0007669"/>
    <property type="project" value="UniProtKB-EC"/>
</dbReference>
<name>A0A6J4SBX2_9ACTN</name>
<dbReference type="EMBL" id="CADCVJ010000208">
    <property type="protein sequence ID" value="CAA9488535.1"/>
    <property type="molecule type" value="Genomic_DNA"/>
</dbReference>